<sequence length="185" mass="21832">MFLYHYFDESVGPFVSLSDLPIDQAQAVLETIKQTKPGSQSAQRQDTYVEYRRHCEQIIRTEFKRKGGLVKRPTPHYMVVEHSPWLSTWFEHSACIKIPIEEFERNTISFTYGDSMPTFSPKVNDGKEYRHTLYTYDEILTIIEKYGLPQTWNNDGQYGPERYIEAHIWNDEPVNKYRDGSLPRI</sequence>
<name>A0ABX2DSJ0_9BACL</name>
<proteinExistence type="predicted"/>
<evidence type="ECO:0000313" key="2">
    <source>
        <dbReference type="Proteomes" id="UP000711047"/>
    </source>
</evidence>
<evidence type="ECO:0000313" key="1">
    <source>
        <dbReference type="EMBL" id="NQX46816.1"/>
    </source>
</evidence>
<keyword evidence="2" id="KW-1185">Reference proteome</keyword>
<accession>A0ABX2DSJ0</accession>
<comment type="caution">
    <text evidence="1">The sequence shown here is derived from an EMBL/GenBank/DDBJ whole genome shotgun (WGS) entry which is preliminary data.</text>
</comment>
<organism evidence="1 2">
    <name type="scientific">Paenibacillus tritici</name>
    <dbReference type="NCBI Taxonomy" id="1873425"/>
    <lineage>
        <taxon>Bacteria</taxon>
        <taxon>Bacillati</taxon>
        <taxon>Bacillota</taxon>
        <taxon>Bacilli</taxon>
        <taxon>Bacillales</taxon>
        <taxon>Paenibacillaceae</taxon>
        <taxon>Paenibacillus</taxon>
    </lineage>
</organism>
<dbReference type="EMBL" id="JABMKX010000008">
    <property type="protein sequence ID" value="NQX46816.1"/>
    <property type="molecule type" value="Genomic_DNA"/>
</dbReference>
<dbReference type="Proteomes" id="UP000711047">
    <property type="component" value="Unassembled WGS sequence"/>
</dbReference>
<gene>
    <name evidence="1" type="ORF">HQN87_15870</name>
</gene>
<protein>
    <submittedName>
        <fullName evidence="1">Uncharacterized protein</fullName>
    </submittedName>
</protein>
<reference evidence="1 2" key="1">
    <citation type="submission" date="2020-05" db="EMBL/GenBank/DDBJ databases">
        <title>Paenibacillus glebae, sp. nov., Paenibacillus humi sp. nov., Paenibacillus pedi sp. nov., Paenibacillus terrestris sp. nov. and Paenibacillus terricola sp. nov., isolated from a forest top soil sample.</title>
        <authorList>
            <person name="Qi S."/>
            <person name="Carlier A."/>
            <person name="Cnockaert M."/>
            <person name="Vandamme P."/>
        </authorList>
    </citation>
    <scope>NUCLEOTIDE SEQUENCE [LARGE SCALE GENOMIC DNA]</scope>
    <source>
        <strain evidence="1 2">LMG 29502</strain>
    </source>
</reference>